<feature type="compositionally biased region" description="Polar residues" evidence="1">
    <location>
        <begin position="20"/>
        <end position="29"/>
    </location>
</feature>
<dbReference type="AlphaFoldDB" id="A0A8K0JCN1"/>
<protein>
    <submittedName>
        <fullName evidence="2">Uncharacterized protein</fullName>
    </submittedName>
</protein>
<accession>A0A8K0JCN1</accession>
<feature type="compositionally biased region" description="Gly residues" evidence="1">
    <location>
        <begin position="77"/>
        <end position="88"/>
    </location>
</feature>
<reference evidence="2" key="1">
    <citation type="journal article" date="2020" name="bioRxiv">
        <title>Whole genome comparisons of ergot fungi reveals the divergence and evolution of species within the genus Claviceps are the result of varying mechanisms driving genome evolution and host range expansion.</title>
        <authorList>
            <person name="Wyka S.A."/>
            <person name="Mondo S.J."/>
            <person name="Liu M."/>
            <person name="Dettman J."/>
            <person name="Nalam V."/>
            <person name="Broders K.D."/>
        </authorList>
    </citation>
    <scope>NUCLEOTIDE SEQUENCE</scope>
    <source>
        <strain evidence="2">CCC 489</strain>
    </source>
</reference>
<name>A0A8K0JCN1_9HYPO</name>
<feature type="compositionally biased region" description="Basic and acidic residues" evidence="1">
    <location>
        <begin position="9"/>
        <end position="19"/>
    </location>
</feature>
<organism evidence="2 3">
    <name type="scientific">Claviceps africana</name>
    <dbReference type="NCBI Taxonomy" id="83212"/>
    <lineage>
        <taxon>Eukaryota</taxon>
        <taxon>Fungi</taxon>
        <taxon>Dikarya</taxon>
        <taxon>Ascomycota</taxon>
        <taxon>Pezizomycotina</taxon>
        <taxon>Sordariomycetes</taxon>
        <taxon>Hypocreomycetidae</taxon>
        <taxon>Hypocreales</taxon>
        <taxon>Clavicipitaceae</taxon>
        <taxon>Claviceps</taxon>
    </lineage>
</organism>
<proteinExistence type="predicted"/>
<evidence type="ECO:0000256" key="1">
    <source>
        <dbReference type="SAM" id="MobiDB-lite"/>
    </source>
</evidence>
<feature type="compositionally biased region" description="Polar residues" evidence="1">
    <location>
        <begin position="55"/>
        <end position="65"/>
    </location>
</feature>
<comment type="caution">
    <text evidence="2">The sequence shown here is derived from an EMBL/GenBank/DDBJ whole genome shotgun (WGS) entry which is preliminary data.</text>
</comment>
<evidence type="ECO:0000313" key="3">
    <source>
        <dbReference type="Proteomes" id="UP000811619"/>
    </source>
</evidence>
<keyword evidence="3" id="KW-1185">Reference proteome</keyword>
<evidence type="ECO:0000313" key="2">
    <source>
        <dbReference type="EMBL" id="KAG5930224.1"/>
    </source>
</evidence>
<gene>
    <name evidence="2" type="ORF">E4U42_002626</name>
</gene>
<sequence>MSGAVQRRQLKDAYQRDKPGSSNTIQSAPSRLVSCLGSRTESRPLGGMQGARLANHNSPWGSTFAGSGMQVRPDIVIGGGGGGGGGGAATKTTKTTATSGEMMAWFC</sequence>
<feature type="region of interest" description="Disordered" evidence="1">
    <location>
        <begin position="1"/>
        <end position="94"/>
    </location>
</feature>
<dbReference type="EMBL" id="SRPY01000021">
    <property type="protein sequence ID" value="KAG5930224.1"/>
    <property type="molecule type" value="Genomic_DNA"/>
</dbReference>
<dbReference type="Proteomes" id="UP000811619">
    <property type="component" value="Unassembled WGS sequence"/>
</dbReference>